<dbReference type="Proteomes" id="UP000220836">
    <property type="component" value="Unassembled WGS sequence"/>
</dbReference>
<proteinExistence type="predicted"/>
<keyword evidence="2" id="KW-1185">Reference proteome</keyword>
<dbReference type="Pfam" id="PF17784">
    <property type="entry name" value="Sulfotransfer_4"/>
    <property type="match status" value="1"/>
</dbReference>
<organism evidence="1 2">
    <name type="scientific">Pelagimonas varians</name>
    <dbReference type="NCBI Taxonomy" id="696760"/>
    <lineage>
        <taxon>Bacteria</taxon>
        <taxon>Pseudomonadati</taxon>
        <taxon>Pseudomonadota</taxon>
        <taxon>Alphaproteobacteria</taxon>
        <taxon>Rhodobacterales</taxon>
        <taxon>Roseobacteraceae</taxon>
        <taxon>Pelagimonas</taxon>
    </lineage>
</organism>
<evidence type="ECO:0008006" key="3">
    <source>
        <dbReference type="Google" id="ProtNLM"/>
    </source>
</evidence>
<evidence type="ECO:0000313" key="2">
    <source>
        <dbReference type="Proteomes" id="UP000220836"/>
    </source>
</evidence>
<dbReference type="EMBL" id="FXYH01000026">
    <property type="protein sequence ID" value="SMX50082.1"/>
    <property type="molecule type" value="Genomic_DNA"/>
</dbReference>
<sequence>MALKVIGSGFGRTGTKSIKEALEVLGFGPCHHMYEIVENLDQLPNWQALVGGQDRDWNGVYEGYSSQVDWPGAHFWRQSMTAFPDAKVLHSVRPPGKWWASFDKTIGKLLDAYPSMDVPPPIRELLDMNRDFIGEQTFGGKFRDREAAIAAFEQRTQDVRATVPAEKLLVFDVAQGWEPLCAFLDVPVPNTPFPHHNLRADFWEVLGGEPS</sequence>
<dbReference type="Gene3D" id="3.40.50.300">
    <property type="entry name" value="P-loop containing nucleotide triphosphate hydrolases"/>
    <property type="match status" value="1"/>
</dbReference>
<accession>A0A238L6S1</accession>
<dbReference type="PANTHER" id="PTHR36978">
    <property type="entry name" value="P-LOOP CONTAINING NUCLEOTIDE TRIPHOSPHATE HYDROLASE"/>
    <property type="match status" value="1"/>
</dbReference>
<dbReference type="InterPro" id="IPR040632">
    <property type="entry name" value="Sulfotransfer_4"/>
</dbReference>
<dbReference type="InterPro" id="IPR027417">
    <property type="entry name" value="P-loop_NTPase"/>
</dbReference>
<reference evidence="1 2" key="1">
    <citation type="submission" date="2017-05" db="EMBL/GenBank/DDBJ databases">
        <authorList>
            <person name="Song R."/>
            <person name="Chenine A.L."/>
            <person name="Ruprecht R.M."/>
        </authorList>
    </citation>
    <scope>NUCLEOTIDE SEQUENCE [LARGE SCALE GENOMIC DNA]</scope>
    <source>
        <strain evidence="1 2">CECT 8663</strain>
    </source>
</reference>
<name>A0A238L6S1_9RHOB</name>
<gene>
    <name evidence="1" type="ORF">PEV8663_04476</name>
</gene>
<dbReference type="PANTHER" id="PTHR36978:SF4">
    <property type="entry name" value="P-LOOP CONTAINING NUCLEOSIDE TRIPHOSPHATE HYDROLASE PROTEIN"/>
    <property type="match status" value="1"/>
</dbReference>
<dbReference type="AlphaFoldDB" id="A0A238L6S1"/>
<evidence type="ECO:0000313" key="1">
    <source>
        <dbReference type="EMBL" id="SMX50082.1"/>
    </source>
</evidence>
<protein>
    <recommendedName>
        <fullName evidence="3">Sulfotransferase family protein</fullName>
    </recommendedName>
</protein>
<dbReference type="SUPFAM" id="SSF52540">
    <property type="entry name" value="P-loop containing nucleoside triphosphate hydrolases"/>
    <property type="match status" value="1"/>
</dbReference>
<dbReference type="OrthoDB" id="9806624at2"/>
<dbReference type="RefSeq" id="WP_097806883.1">
    <property type="nucleotide sequence ID" value="NZ_FXYH01000026.1"/>
</dbReference>